<dbReference type="InterPro" id="IPR011990">
    <property type="entry name" value="TPR-like_helical_dom_sf"/>
</dbReference>
<dbReference type="PROSITE" id="PS50005">
    <property type="entry name" value="TPR"/>
    <property type="match status" value="1"/>
</dbReference>
<dbReference type="AlphaFoldDB" id="A0A0D2B756"/>
<evidence type="ECO:0000256" key="1">
    <source>
        <dbReference type="ARBA" id="ARBA00004496"/>
    </source>
</evidence>
<evidence type="ECO:0000259" key="9">
    <source>
        <dbReference type="PROSITE" id="PS51745"/>
    </source>
</evidence>
<organism evidence="10 11">
    <name type="scientific">Exophiala spinifera</name>
    <dbReference type="NCBI Taxonomy" id="91928"/>
    <lineage>
        <taxon>Eukaryota</taxon>
        <taxon>Fungi</taxon>
        <taxon>Dikarya</taxon>
        <taxon>Ascomycota</taxon>
        <taxon>Pezizomycotina</taxon>
        <taxon>Eurotiomycetes</taxon>
        <taxon>Chaetothyriomycetidae</taxon>
        <taxon>Chaetothyriales</taxon>
        <taxon>Herpotrichiellaceae</taxon>
        <taxon>Exophiala</taxon>
    </lineage>
</organism>
<keyword evidence="4" id="KW-0963">Cytoplasm</keyword>
<keyword evidence="5" id="KW-0677">Repeat</keyword>
<evidence type="ECO:0000256" key="8">
    <source>
        <dbReference type="SAM" id="MobiDB-lite"/>
    </source>
</evidence>
<accession>A0A0D2B756</accession>
<dbReference type="PANTHER" id="PTHR15175:SF0">
    <property type="entry name" value="SH3 DOMAIN-CONTAINING PROTEIN C23A1.17"/>
    <property type="match status" value="1"/>
</dbReference>
<comment type="similarity">
    <text evidence="2">Belongs to the NCF2/NOXA1 family.</text>
</comment>
<dbReference type="EMBL" id="KN847496">
    <property type="protein sequence ID" value="KIW14768.1"/>
    <property type="molecule type" value="Genomic_DNA"/>
</dbReference>
<proteinExistence type="inferred from homology"/>
<dbReference type="InterPro" id="IPR053793">
    <property type="entry name" value="PB1-like"/>
</dbReference>
<dbReference type="Pfam" id="PF13181">
    <property type="entry name" value="TPR_8"/>
    <property type="match status" value="1"/>
</dbReference>
<evidence type="ECO:0000256" key="4">
    <source>
        <dbReference type="ARBA" id="ARBA00022490"/>
    </source>
</evidence>
<evidence type="ECO:0000256" key="3">
    <source>
        <dbReference type="ARBA" id="ARBA00022443"/>
    </source>
</evidence>
<feature type="compositionally biased region" description="Low complexity" evidence="8">
    <location>
        <begin position="477"/>
        <end position="487"/>
    </location>
</feature>
<dbReference type="InterPro" id="IPR019734">
    <property type="entry name" value="TPR_rpt"/>
</dbReference>
<dbReference type="Gene3D" id="1.25.40.10">
    <property type="entry name" value="Tetratricopeptide repeat domain"/>
    <property type="match status" value="1"/>
</dbReference>
<feature type="repeat" description="TPR" evidence="7">
    <location>
        <begin position="52"/>
        <end position="85"/>
    </location>
</feature>
<dbReference type="CDD" id="cd06408">
    <property type="entry name" value="PB1_NoxR"/>
    <property type="match status" value="1"/>
</dbReference>
<keyword evidence="11" id="KW-1185">Reference proteome</keyword>
<gene>
    <name evidence="10" type="ORF">PV08_07553</name>
</gene>
<feature type="region of interest" description="Disordered" evidence="8">
    <location>
        <begin position="465"/>
        <end position="494"/>
    </location>
</feature>
<evidence type="ECO:0000313" key="10">
    <source>
        <dbReference type="EMBL" id="KIW14768.1"/>
    </source>
</evidence>
<dbReference type="HOGENOM" id="CLU_020375_0_0_1"/>
<dbReference type="PROSITE" id="PS51745">
    <property type="entry name" value="PB1"/>
    <property type="match status" value="1"/>
</dbReference>
<evidence type="ECO:0000256" key="5">
    <source>
        <dbReference type="ARBA" id="ARBA00022737"/>
    </source>
</evidence>
<dbReference type="Gene3D" id="3.10.20.90">
    <property type="entry name" value="Phosphatidylinositol 3-kinase Catalytic Subunit, Chain A, domain 1"/>
    <property type="match status" value="1"/>
</dbReference>
<dbReference type="STRING" id="91928.A0A0D2B756"/>
<keyword evidence="6 7" id="KW-0802">TPR repeat</keyword>
<dbReference type="GO" id="GO:0005737">
    <property type="term" value="C:cytoplasm"/>
    <property type="evidence" value="ECO:0007669"/>
    <property type="project" value="UniProtKB-SubCell"/>
</dbReference>
<reference evidence="10 11" key="1">
    <citation type="submission" date="2015-01" db="EMBL/GenBank/DDBJ databases">
        <title>The Genome Sequence of Exophiala spinifera CBS89968.</title>
        <authorList>
            <consortium name="The Broad Institute Genomics Platform"/>
            <person name="Cuomo C."/>
            <person name="de Hoog S."/>
            <person name="Gorbushina A."/>
            <person name="Stielow B."/>
            <person name="Teixiera M."/>
            <person name="Abouelleil A."/>
            <person name="Chapman S.B."/>
            <person name="Priest M."/>
            <person name="Young S.K."/>
            <person name="Wortman J."/>
            <person name="Nusbaum C."/>
            <person name="Birren B."/>
        </authorList>
    </citation>
    <scope>NUCLEOTIDE SEQUENCE [LARGE SCALE GENOMIC DNA]</scope>
    <source>
        <strain evidence="10 11">CBS 89968</strain>
    </source>
</reference>
<sequence length="582" mass="66255">MSLKQVCYAVPGETFFPNSSQEIETWVEALTHYDNQEFEEALTIFDAIADTSKILFNCGVIHATIGEHDRAVECYQRAIKLDQYLAVAYFQQGVSNFLVGDFEEALANFNDTLLYLRGNTYIDYEQLGLKFKLYSCEVLFNRGLCYIYLQQEEAGIQDFTFAQKEKMTPDHDVIDDAIKERAQGYVVFSIPVGCVYRPNEAKVKNLKAKDYLGKARLIATSNSANTGTGFEGAERRQAIATELGAKDDRPPENISFAATNLVQRNLSSRVPRDQSAPPVMSRNVFPPTPPPETEKPRTNSTGNANLPIRSASLRNPRPLYPTKQDMEPPRPGMLSRAATFDQQPPLGRSRMQQPSMNEGSWQDGASMLSQQPPMERARYGTQRTASEPRRAPSRRQGPDRSMSQRVPAPAPLFREQPRYEDPTDAVDDVYSMYASPRPMQRRPTQRRQEEEFFNEEDEYLDEEIADDDDMDGFEPIRAPSRSASRSGRGSKRPEMRKVRVKCHFNEDTRYLMIGAVIDFGDFESKIREKFSIKDRLKIKMQDDGDMITMGDQDDLEMLLGSVRSQAKKERSEMGKMEVWIST</sequence>
<dbReference type="SMART" id="SM00028">
    <property type="entry name" value="TPR"/>
    <property type="match status" value="3"/>
</dbReference>
<dbReference type="SMART" id="SM00666">
    <property type="entry name" value="PB1"/>
    <property type="match status" value="1"/>
</dbReference>
<dbReference type="OrthoDB" id="9450131at2759"/>
<dbReference type="GeneID" id="27334636"/>
<dbReference type="InterPro" id="IPR034892">
    <property type="entry name" value="PB1_NoxR"/>
</dbReference>
<keyword evidence="3" id="KW-0728">SH3 domain</keyword>
<dbReference type="InterPro" id="IPR000270">
    <property type="entry name" value="PB1_dom"/>
</dbReference>
<dbReference type="Proteomes" id="UP000053328">
    <property type="component" value="Unassembled WGS sequence"/>
</dbReference>
<evidence type="ECO:0000256" key="2">
    <source>
        <dbReference type="ARBA" id="ARBA00008051"/>
    </source>
</evidence>
<feature type="domain" description="PB1" evidence="9">
    <location>
        <begin position="497"/>
        <end position="575"/>
    </location>
</feature>
<name>A0A0D2B756_9EURO</name>
<dbReference type="VEuPathDB" id="FungiDB:PV08_07553"/>
<dbReference type="FunFam" id="1.25.40.10:FF:000017">
    <property type="entry name" value="NADPH oxidase regulator NoxR"/>
    <property type="match status" value="1"/>
</dbReference>
<evidence type="ECO:0000256" key="6">
    <source>
        <dbReference type="ARBA" id="ARBA00022803"/>
    </source>
</evidence>
<dbReference type="Pfam" id="PF00564">
    <property type="entry name" value="PB1"/>
    <property type="match status" value="1"/>
</dbReference>
<feature type="compositionally biased region" description="Polar residues" evidence="8">
    <location>
        <begin position="350"/>
        <end position="360"/>
    </location>
</feature>
<dbReference type="InterPro" id="IPR051864">
    <property type="entry name" value="NCF2_NOXA1"/>
</dbReference>
<feature type="region of interest" description="Disordered" evidence="8">
    <location>
        <begin position="265"/>
        <end position="423"/>
    </location>
</feature>
<dbReference type="RefSeq" id="XP_016234984.1">
    <property type="nucleotide sequence ID" value="XM_016381882.1"/>
</dbReference>
<comment type="subcellular location">
    <subcellularLocation>
        <location evidence="1">Cytoplasm</location>
    </subcellularLocation>
</comment>
<evidence type="ECO:0000313" key="11">
    <source>
        <dbReference type="Proteomes" id="UP000053328"/>
    </source>
</evidence>
<dbReference type="PANTHER" id="PTHR15175">
    <property type="entry name" value="NEUTROPHIL CYTOSOLIC FACTOR 2, NEUTROPHIL NADPH OXIDASE FACTOR 2"/>
    <property type="match status" value="1"/>
</dbReference>
<evidence type="ECO:0000256" key="7">
    <source>
        <dbReference type="PROSITE-ProRule" id="PRU00339"/>
    </source>
</evidence>
<dbReference type="SUPFAM" id="SSF54277">
    <property type="entry name" value="CAD &amp; PB1 domains"/>
    <property type="match status" value="1"/>
</dbReference>
<dbReference type="SUPFAM" id="SSF48452">
    <property type="entry name" value="TPR-like"/>
    <property type="match status" value="1"/>
</dbReference>
<protein>
    <recommendedName>
        <fullName evidence="9">PB1 domain-containing protein</fullName>
    </recommendedName>
</protein>